<dbReference type="RefSeq" id="WP_037280420.1">
    <property type="nucleotide sequence ID" value="NZ_KK088572.1"/>
</dbReference>
<gene>
    <name evidence="1" type="ORF">Rumeso_00393</name>
</gene>
<organism evidence="1 2">
    <name type="scientific">Rubellimicrobium mesophilum DSM 19309</name>
    <dbReference type="NCBI Taxonomy" id="442562"/>
    <lineage>
        <taxon>Bacteria</taxon>
        <taxon>Pseudomonadati</taxon>
        <taxon>Pseudomonadota</taxon>
        <taxon>Alphaproteobacteria</taxon>
        <taxon>Rhodobacterales</taxon>
        <taxon>Roseobacteraceae</taxon>
        <taxon>Rubellimicrobium</taxon>
    </lineage>
</organism>
<reference evidence="1 2" key="1">
    <citation type="submission" date="2013-02" db="EMBL/GenBank/DDBJ databases">
        <authorList>
            <person name="Fiebig A."/>
            <person name="Goeker M."/>
            <person name="Klenk H.-P.P."/>
        </authorList>
    </citation>
    <scope>NUCLEOTIDE SEQUENCE [LARGE SCALE GENOMIC DNA]</scope>
    <source>
        <strain evidence="1 2">DSM 19309</strain>
    </source>
</reference>
<evidence type="ECO:0000313" key="1">
    <source>
        <dbReference type="EMBL" id="EYD78056.1"/>
    </source>
</evidence>
<protein>
    <recommendedName>
        <fullName evidence="3">Lipoprotein</fullName>
    </recommendedName>
</protein>
<dbReference type="HOGENOM" id="CLU_174766_0_0_5"/>
<proteinExistence type="predicted"/>
<comment type="caution">
    <text evidence="1">The sequence shown here is derived from an EMBL/GenBank/DDBJ whole genome shotgun (WGS) entry which is preliminary data.</text>
</comment>
<evidence type="ECO:0000313" key="2">
    <source>
        <dbReference type="Proteomes" id="UP000019666"/>
    </source>
</evidence>
<accession>A0A017HUM6</accession>
<dbReference type="Proteomes" id="UP000019666">
    <property type="component" value="Unassembled WGS sequence"/>
</dbReference>
<keyword evidence="2" id="KW-1185">Reference proteome</keyword>
<name>A0A017HUM6_9RHOB</name>
<dbReference type="STRING" id="442562.Rumeso_00393"/>
<dbReference type="PROSITE" id="PS51257">
    <property type="entry name" value="PROKAR_LIPOPROTEIN"/>
    <property type="match status" value="1"/>
</dbReference>
<evidence type="ECO:0008006" key="3">
    <source>
        <dbReference type="Google" id="ProtNLM"/>
    </source>
</evidence>
<dbReference type="EMBL" id="AOSK01000018">
    <property type="protein sequence ID" value="EYD78056.1"/>
    <property type="molecule type" value="Genomic_DNA"/>
</dbReference>
<dbReference type="OrthoDB" id="7691501at2"/>
<dbReference type="AlphaFoldDB" id="A0A017HUM6"/>
<sequence>MLRILLPLAAGATLLAACEPVPVDPERAALQCEQRARGAQGPTGSVTIGASSDEGPFVGTAIGITGDYLAGRDPVQVYNDCVIQKTGALPIRPPRLS</sequence>